<dbReference type="CDD" id="cd12148">
    <property type="entry name" value="fungal_TF_MHR"/>
    <property type="match status" value="1"/>
</dbReference>
<feature type="domain" description="Xylanolytic transcriptional activator regulatory" evidence="3">
    <location>
        <begin position="68"/>
        <end position="139"/>
    </location>
</feature>
<dbReference type="GO" id="GO:0005634">
    <property type="term" value="C:nucleus"/>
    <property type="evidence" value="ECO:0007669"/>
    <property type="project" value="UniProtKB-SubCell"/>
</dbReference>
<dbReference type="GO" id="GO:0008270">
    <property type="term" value="F:zinc ion binding"/>
    <property type="evidence" value="ECO:0007669"/>
    <property type="project" value="InterPro"/>
</dbReference>
<evidence type="ECO:0000259" key="3">
    <source>
        <dbReference type="SMART" id="SM00906"/>
    </source>
</evidence>
<dbReference type="Proteomes" id="UP000799118">
    <property type="component" value="Unassembled WGS sequence"/>
</dbReference>
<dbReference type="PANTHER" id="PTHR31001:SF56">
    <property type="entry name" value="ZN(2)-C6 FUNGAL-TYPE DOMAIN-CONTAINING PROTEIN"/>
    <property type="match status" value="1"/>
</dbReference>
<keyword evidence="2" id="KW-0539">Nucleus</keyword>
<accession>A0A6A4I598</accession>
<reference evidence="4" key="1">
    <citation type="journal article" date="2019" name="Environ. Microbiol.">
        <title>Fungal ecological strategies reflected in gene transcription - a case study of two litter decomposers.</title>
        <authorList>
            <person name="Barbi F."/>
            <person name="Kohler A."/>
            <person name="Barry K."/>
            <person name="Baskaran P."/>
            <person name="Daum C."/>
            <person name="Fauchery L."/>
            <person name="Ihrmark K."/>
            <person name="Kuo A."/>
            <person name="LaButti K."/>
            <person name="Lipzen A."/>
            <person name="Morin E."/>
            <person name="Grigoriev I.V."/>
            <person name="Henrissat B."/>
            <person name="Lindahl B."/>
            <person name="Martin F."/>
        </authorList>
    </citation>
    <scope>NUCLEOTIDE SEQUENCE</scope>
    <source>
        <strain evidence="4">JB14</strain>
    </source>
</reference>
<proteinExistence type="predicted"/>
<dbReference type="InterPro" id="IPR007219">
    <property type="entry name" value="XnlR_reg_dom"/>
</dbReference>
<evidence type="ECO:0000256" key="1">
    <source>
        <dbReference type="ARBA" id="ARBA00004123"/>
    </source>
</evidence>
<keyword evidence="5" id="KW-1185">Reference proteome</keyword>
<dbReference type="OrthoDB" id="424974at2759"/>
<dbReference type="EMBL" id="ML769407">
    <property type="protein sequence ID" value="KAE9405691.1"/>
    <property type="molecule type" value="Genomic_DNA"/>
</dbReference>
<dbReference type="AlphaFoldDB" id="A0A6A4I598"/>
<name>A0A6A4I598_9AGAR</name>
<gene>
    <name evidence="4" type="ORF">BT96DRAFT_1061464</name>
</gene>
<dbReference type="PANTHER" id="PTHR31001">
    <property type="entry name" value="UNCHARACTERIZED TRANSCRIPTIONAL REGULATORY PROTEIN"/>
    <property type="match status" value="1"/>
</dbReference>
<dbReference type="SMART" id="SM00906">
    <property type="entry name" value="Fungal_trans"/>
    <property type="match status" value="1"/>
</dbReference>
<evidence type="ECO:0000313" key="5">
    <source>
        <dbReference type="Proteomes" id="UP000799118"/>
    </source>
</evidence>
<dbReference type="GO" id="GO:0003677">
    <property type="term" value="F:DNA binding"/>
    <property type="evidence" value="ECO:0007669"/>
    <property type="project" value="InterPro"/>
</dbReference>
<dbReference type="Pfam" id="PF04082">
    <property type="entry name" value="Fungal_trans"/>
    <property type="match status" value="1"/>
</dbReference>
<comment type="subcellular location">
    <subcellularLocation>
        <location evidence="1">Nucleus</location>
    </subcellularLocation>
</comment>
<evidence type="ECO:0000256" key="2">
    <source>
        <dbReference type="ARBA" id="ARBA00023242"/>
    </source>
</evidence>
<evidence type="ECO:0000313" key="4">
    <source>
        <dbReference type="EMBL" id="KAE9405691.1"/>
    </source>
</evidence>
<organism evidence="4 5">
    <name type="scientific">Gymnopus androsaceus JB14</name>
    <dbReference type="NCBI Taxonomy" id="1447944"/>
    <lineage>
        <taxon>Eukaryota</taxon>
        <taxon>Fungi</taxon>
        <taxon>Dikarya</taxon>
        <taxon>Basidiomycota</taxon>
        <taxon>Agaricomycotina</taxon>
        <taxon>Agaricomycetes</taxon>
        <taxon>Agaricomycetidae</taxon>
        <taxon>Agaricales</taxon>
        <taxon>Marasmiineae</taxon>
        <taxon>Omphalotaceae</taxon>
        <taxon>Gymnopus</taxon>
    </lineage>
</organism>
<dbReference type="GO" id="GO:0006351">
    <property type="term" value="P:DNA-templated transcription"/>
    <property type="evidence" value="ECO:0007669"/>
    <property type="project" value="InterPro"/>
</dbReference>
<dbReference type="InterPro" id="IPR050613">
    <property type="entry name" value="Sec_Metabolite_Reg"/>
</dbReference>
<sequence>MLLAIGSLLDINRPIHTTGAEKFHTLARAALCEISVLEDTTVDTITALYYELWFLLMFSEQKKSTSQAWAIMGLTTKLAQSVDRDGVKSKVIPEEVERRRSLFWELLCLDARFALSLGRPPSLSVKHMDCSRPTYIPDPHCDDFESSHHYQSWKHSFYVDCLYPIVDALSQPGVEYSTILELDKLVRNYPIPVPLQTHNAQSRTLLLQQVSFTMTYESALLQLHRTYFMRALSGPEEAFNKRHRYAPSVVAVWLGAVRIIAAMESLYHREPELSARVVGFWSNVFAAVVSIALLVSRAPFTCLSPAGLQELERARLLSKAVSHQCNQSADIIPLIDTIIAKANNIFRRWYYGQEVPTLVLRHEDKHDPLIDELIKLGSSSSFVPAPSPPPTDDSFKDAHPLLTQCIGEAHDRAKIMFPMRKPCQCSIANIAVCPPSHSWAPPPPMDFSRPVLPYLYAEIANPLGFDAAPPIPTNFSDYSGMTSINFELGALQPSNMERGWLSWF</sequence>
<protein>
    <recommendedName>
        <fullName evidence="3">Xylanolytic transcriptional activator regulatory domain-containing protein</fullName>
    </recommendedName>
</protein>